<gene>
    <name evidence="6" type="ORF">ACFOZ4_07285</name>
</gene>
<organism evidence="6 7">
    <name type="scientific">Hamadaea flava</name>
    <dbReference type="NCBI Taxonomy" id="1742688"/>
    <lineage>
        <taxon>Bacteria</taxon>
        <taxon>Bacillati</taxon>
        <taxon>Actinomycetota</taxon>
        <taxon>Actinomycetes</taxon>
        <taxon>Micromonosporales</taxon>
        <taxon>Micromonosporaceae</taxon>
        <taxon>Hamadaea</taxon>
    </lineage>
</organism>
<dbReference type="Gene3D" id="1.10.357.10">
    <property type="entry name" value="Tetracycline Repressor, domain 2"/>
    <property type="match status" value="1"/>
</dbReference>
<evidence type="ECO:0000256" key="2">
    <source>
        <dbReference type="ARBA" id="ARBA00023125"/>
    </source>
</evidence>
<accession>A0ABV8LIS7</accession>
<dbReference type="InterPro" id="IPR036271">
    <property type="entry name" value="Tet_transcr_reg_TetR-rel_C_sf"/>
</dbReference>
<evidence type="ECO:0000256" key="1">
    <source>
        <dbReference type="ARBA" id="ARBA00023015"/>
    </source>
</evidence>
<evidence type="ECO:0000313" key="7">
    <source>
        <dbReference type="Proteomes" id="UP001595816"/>
    </source>
</evidence>
<dbReference type="Pfam" id="PF13305">
    <property type="entry name" value="TetR_C_33"/>
    <property type="match status" value="1"/>
</dbReference>
<keyword evidence="2 4" id="KW-0238">DNA-binding</keyword>
<comment type="caution">
    <text evidence="6">The sequence shown here is derived from an EMBL/GenBank/DDBJ whole genome shotgun (WGS) entry which is preliminary data.</text>
</comment>
<dbReference type="Proteomes" id="UP001595816">
    <property type="component" value="Unassembled WGS sequence"/>
</dbReference>
<protein>
    <submittedName>
        <fullName evidence="6">TetR/AcrR family transcriptional regulator</fullName>
    </submittedName>
</protein>
<name>A0ABV8LIS7_9ACTN</name>
<feature type="domain" description="HTH tetR-type" evidence="5">
    <location>
        <begin position="12"/>
        <end position="71"/>
    </location>
</feature>
<feature type="DNA-binding region" description="H-T-H motif" evidence="4">
    <location>
        <begin position="34"/>
        <end position="53"/>
    </location>
</feature>
<dbReference type="SUPFAM" id="SSF46689">
    <property type="entry name" value="Homeodomain-like"/>
    <property type="match status" value="1"/>
</dbReference>
<dbReference type="Pfam" id="PF00440">
    <property type="entry name" value="TetR_N"/>
    <property type="match status" value="1"/>
</dbReference>
<sequence>MTAASPRTRGRAETIAEIKAIAKRHLASDGTNLSLRAVTRELGMVSSAVYRYFASRDELLTALQIDAYNELGDAIDAADGSVPTNEHRGRWIAVGRELRTWADAHQPEWALLYGPPAPGYKAPDETVEPSMRPIRVAGQILADAVAAGVLRPAPGERLSRTTREEVARLRETFFPVLPEPVVFRLLTAWATVFGSIGFELFGRSGPPLLDPAAILEHQLTEMADYMGLR</sequence>
<reference evidence="7" key="1">
    <citation type="journal article" date="2019" name="Int. J. Syst. Evol. Microbiol.">
        <title>The Global Catalogue of Microorganisms (GCM) 10K type strain sequencing project: providing services to taxonomists for standard genome sequencing and annotation.</title>
        <authorList>
            <consortium name="The Broad Institute Genomics Platform"/>
            <consortium name="The Broad Institute Genome Sequencing Center for Infectious Disease"/>
            <person name="Wu L."/>
            <person name="Ma J."/>
        </authorList>
    </citation>
    <scope>NUCLEOTIDE SEQUENCE [LARGE SCALE GENOMIC DNA]</scope>
    <source>
        <strain evidence="7">CGMCC 4.7289</strain>
    </source>
</reference>
<evidence type="ECO:0000256" key="3">
    <source>
        <dbReference type="ARBA" id="ARBA00023163"/>
    </source>
</evidence>
<dbReference type="InterPro" id="IPR009057">
    <property type="entry name" value="Homeodomain-like_sf"/>
</dbReference>
<proteinExistence type="predicted"/>
<dbReference type="RefSeq" id="WP_253757959.1">
    <property type="nucleotide sequence ID" value="NZ_JAMZDZ010000001.1"/>
</dbReference>
<keyword evidence="3" id="KW-0804">Transcription</keyword>
<dbReference type="PROSITE" id="PS50977">
    <property type="entry name" value="HTH_TETR_2"/>
    <property type="match status" value="1"/>
</dbReference>
<evidence type="ECO:0000313" key="6">
    <source>
        <dbReference type="EMBL" id="MFC4130403.1"/>
    </source>
</evidence>
<dbReference type="InterPro" id="IPR025996">
    <property type="entry name" value="MT1864/Rv1816-like_C"/>
</dbReference>
<evidence type="ECO:0000259" key="5">
    <source>
        <dbReference type="PROSITE" id="PS50977"/>
    </source>
</evidence>
<dbReference type="SUPFAM" id="SSF48498">
    <property type="entry name" value="Tetracyclin repressor-like, C-terminal domain"/>
    <property type="match status" value="1"/>
</dbReference>
<keyword evidence="7" id="KW-1185">Reference proteome</keyword>
<evidence type="ECO:0000256" key="4">
    <source>
        <dbReference type="PROSITE-ProRule" id="PRU00335"/>
    </source>
</evidence>
<dbReference type="InterPro" id="IPR001647">
    <property type="entry name" value="HTH_TetR"/>
</dbReference>
<keyword evidence="1" id="KW-0805">Transcription regulation</keyword>
<dbReference type="EMBL" id="JBHSAY010000005">
    <property type="protein sequence ID" value="MFC4130403.1"/>
    <property type="molecule type" value="Genomic_DNA"/>
</dbReference>